<proteinExistence type="predicted"/>
<reference evidence="1 2" key="1">
    <citation type="submission" date="2020-04" db="EMBL/GenBank/DDBJ databases">
        <title>Perkinsus olseni comparative genomics.</title>
        <authorList>
            <person name="Bogema D.R."/>
        </authorList>
    </citation>
    <scope>NUCLEOTIDE SEQUENCE [LARGE SCALE GENOMIC DNA]</scope>
    <source>
        <strain evidence="1">ATCC PRA-205</strain>
    </source>
</reference>
<gene>
    <name evidence="1" type="ORF">FOZ62_020127</name>
</gene>
<dbReference type="Proteomes" id="UP000574390">
    <property type="component" value="Unassembled WGS sequence"/>
</dbReference>
<dbReference type="EMBL" id="JABANM010017750">
    <property type="protein sequence ID" value="KAF4727234.1"/>
    <property type="molecule type" value="Genomic_DNA"/>
</dbReference>
<sequence length="122" mass="13468">IFLKSVRALLQRRTVVYQYETPAQGSSDVDFQCEHYRSEILNTIGAIGASDVRNGQSDGGRDSFLGGIEGPEFASCHLLPSLSSRDPILVNVLPHRLLGPKAHLVFFTSCYILIFFDRGLIA</sequence>
<dbReference type="AlphaFoldDB" id="A0A7J6S2P7"/>
<protein>
    <submittedName>
        <fullName evidence="1">Uncharacterized protein</fullName>
    </submittedName>
</protein>
<name>A0A7J6S2P7_PEROL</name>
<evidence type="ECO:0000313" key="2">
    <source>
        <dbReference type="Proteomes" id="UP000574390"/>
    </source>
</evidence>
<comment type="caution">
    <text evidence="1">The sequence shown here is derived from an EMBL/GenBank/DDBJ whole genome shotgun (WGS) entry which is preliminary data.</text>
</comment>
<accession>A0A7J6S2P7</accession>
<feature type="non-terminal residue" evidence="1">
    <location>
        <position position="1"/>
    </location>
</feature>
<feature type="non-terminal residue" evidence="1">
    <location>
        <position position="122"/>
    </location>
</feature>
<evidence type="ECO:0000313" key="1">
    <source>
        <dbReference type="EMBL" id="KAF4727234.1"/>
    </source>
</evidence>
<organism evidence="1 2">
    <name type="scientific">Perkinsus olseni</name>
    <name type="common">Perkinsus atlanticus</name>
    <dbReference type="NCBI Taxonomy" id="32597"/>
    <lineage>
        <taxon>Eukaryota</taxon>
        <taxon>Sar</taxon>
        <taxon>Alveolata</taxon>
        <taxon>Perkinsozoa</taxon>
        <taxon>Perkinsea</taxon>
        <taxon>Perkinsida</taxon>
        <taxon>Perkinsidae</taxon>
        <taxon>Perkinsus</taxon>
    </lineage>
</organism>